<comment type="caution">
    <text evidence="2">The sequence shown here is derived from an EMBL/GenBank/DDBJ whole genome shotgun (WGS) entry which is preliminary data.</text>
</comment>
<evidence type="ECO:0000313" key="3">
    <source>
        <dbReference type="Proteomes" id="UP000265903"/>
    </source>
</evidence>
<reference evidence="2 3" key="1">
    <citation type="submission" date="2018-08" db="EMBL/GenBank/DDBJ databases">
        <title>Whole Genome Sequence of the Moderate Halophilic Marine Bacterium Marinobacter litoralis Sw-45.</title>
        <authorList>
            <person name="Musa H."/>
        </authorList>
    </citation>
    <scope>NUCLEOTIDE SEQUENCE [LARGE SCALE GENOMIC DNA]</scope>
    <source>
        <strain evidence="2 3">Sw-45</strain>
    </source>
</reference>
<gene>
    <name evidence="2" type="ORF">DOQ08_00002</name>
</gene>
<dbReference type="OrthoDB" id="6362681at2"/>
<name>A0A3M2RKC5_9GAMM</name>
<dbReference type="EMBL" id="QMDL01000001">
    <property type="protein sequence ID" value="RMJ05335.1"/>
    <property type="molecule type" value="Genomic_DNA"/>
</dbReference>
<proteinExistence type="predicted"/>
<keyword evidence="3" id="KW-1185">Reference proteome</keyword>
<dbReference type="AlphaFoldDB" id="A0A3M2RKC5"/>
<evidence type="ECO:0000313" key="2">
    <source>
        <dbReference type="EMBL" id="RMJ05335.1"/>
    </source>
</evidence>
<dbReference type="RefSeq" id="WP_133297149.1">
    <property type="nucleotide sequence ID" value="NZ_QMDL01000001.1"/>
</dbReference>
<dbReference type="Proteomes" id="UP000265903">
    <property type="component" value="Unassembled WGS sequence"/>
</dbReference>
<evidence type="ECO:0008006" key="4">
    <source>
        <dbReference type="Google" id="ProtNLM"/>
    </source>
</evidence>
<organism evidence="2 3">
    <name type="scientific">Marinobacter litoralis</name>
    <dbReference type="NCBI Taxonomy" id="187981"/>
    <lineage>
        <taxon>Bacteria</taxon>
        <taxon>Pseudomonadati</taxon>
        <taxon>Pseudomonadota</taxon>
        <taxon>Gammaproteobacteria</taxon>
        <taxon>Pseudomonadales</taxon>
        <taxon>Marinobacteraceae</taxon>
        <taxon>Marinobacter</taxon>
    </lineage>
</organism>
<evidence type="ECO:0000256" key="1">
    <source>
        <dbReference type="SAM" id="MobiDB-lite"/>
    </source>
</evidence>
<protein>
    <recommendedName>
        <fullName evidence="4">2-isopropylmalate synthase</fullName>
    </recommendedName>
</protein>
<feature type="region of interest" description="Disordered" evidence="1">
    <location>
        <begin position="82"/>
        <end position="117"/>
    </location>
</feature>
<accession>A0A3M2RKC5</accession>
<sequence length="264" mass="28621">MHTEAARQFYLGVAGVRMWYAREPLPGAAPSPEYDFSDLDDQAEAPEFAVAAAALPVQKDPEQAARSRDKIAHLQSLMSAVEAPAKTPRPAEPVKPEPEQAAAEVSADSSQERPAPAEKRAAVPVLAVEAVPRLFIQAWQGQRILLIAEMSEDASLSLQETLAANIVKSLGESSIKRLGAIHWPLFNNLKVSLNRVDNLLEAISESYGKGAGRQVIVLGKGADWVEKAFGKAPEIRFSESLAKLASDAQLKRELWQMIKPLAAL</sequence>